<sequence>MVDVTNNPYDQSGFTVRLEWGPDGVAALADCPVVVIVDVLSFSTSVDIAVSHGARVLPLPWRDERAAVAAREAGAVLAGEDRWTLRPASLTDIPSGTFLALPSPNGATLTTLASGTVFAGCLRNAPAVAKAAGAAGGPVGVIAAGERWTHNDALRPSVEDLLGAGAIAHHLGGALSPEARAAEAAFLAHRDDLPAVLAACSSGRELAEWGHAADVALAAAYGASTTVPRLTDGVYR</sequence>
<evidence type="ECO:0000313" key="2">
    <source>
        <dbReference type="EMBL" id="GGS42231.1"/>
    </source>
</evidence>
<gene>
    <name evidence="2" type="ORF">GCM10010171_41300</name>
</gene>
<reference evidence="2" key="2">
    <citation type="submission" date="2020-09" db="EMBL/GenBank/DDBJ databases">
        <authorList>
            <person name="Sun Q."/>
            <person name="Ohkuma M."/>
        </authorList>
    </citation>
    <scope>NUCLEOTIDE SEQUENCE</scope>
    <source>
        <strain evidence="2">JCM 3276</strain>
    </source>
</reference>
<organism evidence="2 3">
    <name type="scientific">Actinokineospora fastidiosa</name>
    <dbReference type="NCBI Taxonomy" id="1816"/>
    <lineage>
        <taxon>Bacteria</taxon>
        <taxon>Bacillati</taxon>
        <taxon>Actinomycetota</taxon>
        <taxon>Actinomycetes</taxon>
        <taxon>Pseudonocardiales</taxon>
        <taxon>Pseudonocardiaceae</taxon>
        <taxon>Actinokineospora</taxon>
    </lineage>
</organism>
<dbReference type="Pfam" id="PF04029">
    <property type="entry name" value="2-ph_phosp"/>
    <property type="match status" value="1"/>
</dbReference>
<dbReference type="Gene3D" id="3.90.1560.10">
    <property type="entry name" value="ComB-like"/>
    <property type="match status" value="1"/>
</dbReference>
<evidence type="ECO:0000256" key="1">
    <source>
        <dbReference type="ARBA" id="ARBA00021948"/>
    </source>
</evidence>
<dbReference type="GO" id="GO:0000287">
    <property type="term" value="F:magnesium ion binding"/>
    <property type="evidence" value="ECO:0007669"/>
    <property type="project" value="InterPro"/>
</dbReference>
<comment type="caution">
    <text evidence="2">The sequence shown here is derived from an EMBL/GenBank/DDBJ whole genome shotgun (WGS) entry which is preliminary data.</text>
</comment>
<accession>A0A918GKC8</accession>
<dbReference type="SUPFAM" id="SSF142823">
    <property type="entry name" value="ComB-like"/>
    <property type="match status" value="1"/>
</dbReference>
<evidence type="ECO:0000313" key="3">
    <source>
        <dbReference type="Proteomes" id="UP000660680"/>
    </source>
</evidence>
<keyword evidence="3" id="KW-1185">Reference proteome</keyword>
<proteinExistence type="predicted"/>
<name>A0A918GKC8_9PSEU</name>
<dbReference type="GO" id="GO:0050532">
    <property type="term" value="F:2-phosphosulfolactate phosphatase activity"/>
    <property type="evidence" value="ECO:0007669"/>
    <property type="project" value="InterPro"/>
</dbReference>
<reference evidence="2" key="1">
    <citation type="journal article" date="2014" name="Int. J. Syst. Evol. Microbiol.">
        <title>Complete genome sequence of Corynebacterium casei LMG S-19264T (=DSM 44701T), isolated from a smear-ripened cheese.</title>
        <authorList>
            <consortium name="US DOE Joint Genome Institute (JGI-PGF)"/>
            <person name="Walter F."/>
            <person name="Albersmeier A."/>
            <person name="Kalinowski J."/>
            <person name="Ruckert C."/>
        </authorList>
    </citation>
    <scope>NUCLEOTIDE SEQUENCE</scope>
    <source>
        <strain evidence="2">JCM 3276</strain>
    </source>
</reference>
<dbReference type="Proteomes" id="UP000660680">
    <property type="component" value="Unassembled WGS sequence"/>
</dbReference>
<dbReference type="AlphaFoldDB" id="A0A918GKC8"/>
<dbReference type="EMBL" id="BMRB01000003">
    <property type="protein sequence ID" value="GGS42231.1"/>
    <property type="molecule type" value="Genomic_DNA"/>
</dbReference>
<dbReference type="InterPro" id="IPR036702">
    <property type="entry name" value="ComB-like_sf"/>
</dbReference>
<dbReference type="InterPro" id="IPR005238">
    <property type="entry name" value="ComB-like"/>
</dbReference>
<protein>
    <recommendedName>
        <fullName evidence="1">Probable 2-phosphosulfolactate phosphatase</fullName>
    </recommendedName>
</protein>